<keyword evidence="8" id="KW-1185">Reference proteome</keyword>
<gene>
    <name evidence="7" type="ORF">EJ06DRAFT_561987</name>
</gene>
<dbReference type="GO" id="GO:0000324">
    <property type="term" value="C:fungal-type vacuole"/>
    <property type="evidence" value="ECO:0007669"/>
    <property type="project" value="TreeGrafter"/>
</dbReference>
<evidence type="ECO:0000256" key="3">
    <source>
        <dbReference type="ARBA" id="ARBA00023235"/>
    </source>
</evidence>
<dbReference type="Pfam" id="PF00160">
    <property type="entry name" value="Pro_isomerase"/>
    <property type="match status" value="1"/>
</dbReference>
<name>A0A6G1IBF4_9PEZI</name>
<dbReference type="InterPro" id="IPR002130">
    <property type="entry name" value="Cyclophilin-type_PPIase_dom"/>
</dbReference>
<dbReference type="FunFam" id="2.40.100.10:FF:000001">
    <property type="entry name" value="Peptidyl-prolyl cis-trans isomerase"/>
    <property type="match status" value="1"/>
</dbReference>
<dbReference type="SUPFAM" id="SSF50891">
    <property type="entry name" value="Cyclophilin-like"/>
    <property type="match status" value="1"/>
</dbReference>
<dbReference type="GO" id="GO:0005783">
    <property type="term" value="C:endoplasmic reticulum"/>
    <property type="evidence" value="ECO:0007669"/>
    <property type="project" value="TreeGrafter"/>
</dbReference>
<proteinExistence type="inferred from homology"/>
<reference evidence="7" key="1">
    <citation type="journal article" date="2020" name="Stud. Mycol.">
        <title>101 Dothideomycetes genomes: a test case for predicting lifestyles and emergence of pathogens.</title>
        <authorList>
            <person name="Haridas S."/>
            <person name="Albert R."/>
            <person name="Binder M."/>
            <person name="Bloem J."/>
            <person name="Labutti K."/>
            <person name="Salamov A."/>
            <person name="Andreopoulos B."/>
            <person name="Baker S."/>
            <person name="Barry K."/>
            <person name="Bills G."/>
            <person name="Bluhm B."/>
            <person name="Cannon C."/>
            <person name="Castanera R."/>
            <person name="Culley D."/>
            <person name="Daum C."/>
            <person name="Ezra D."/>
            <person name="Gonzalez J."/>
            <person name="Henrissat B."/>
            <person name="Kuo A."/>
            <person name="Liang C."/>
            <person name="Lipzen A."/>
            <person name="Lutzoni F."/>
            <person name="Magnuson J."/>
            <person name="Mondo S."/>
            <person name="Nolan M."/>
            <person name="Ohm R."/>
            <person name="Pangilinan J."/>
            <person name="Park H.-J."/>
            <person name="Ramirez L."/>
            <person name="Alfaro M."/>
            <person name="Sun H."/>
            <person name="Tritt A."/>
            <person name="Yoshinaga Y."/>
            <person name="Zwiers L.-H."/>
            <person name="Turgeon B."/>
            <person name="Goodwin S."/>
            <person name="Spatafora J."/>
            <person name="Crous P."/>
            <person name="Grigoriev I."/>
        </authorList>
    </citation>
    <scope>NUCLEOTIDE SEQUENCE</scope>
    <source>
        <strain evidence="7">CBS 262.69</strain>
    </source>
</reference>
<evidence type="ECO:0000259" key="6">
    <source>
        <dbReference type="PROSITE" id="PS50072"/>
    </source>
</evidence>
<evidence type="ECO:0000256" key="2">
    <source>
        <dbReference type="ARBA" id="ARBA00023110"/>
    </source>
</evidence>
<dbReference type="GO" id="GO:0016018">
    <property type="term" value="F:cyclosporin A binding"/>
    <property type="evidence" value="ECO:0007669"/>
    <property type="project" value="TreeGrafter"/>
</dbReference>
<keyword evidence="4" id="KW-0732">Signal</keyword>
<keyword evidence="2 4" id="KW-0697">Rotamase</keyword>
<dbReference type="AlphaFoldDB" id="A0A6G1IBF4"/>
<feature type="signal peptide" evidence="4">
    <location>
        <begin position="1"/>
        <end position="28"/>
    </location>
</feature>
<dbReference type="EMBL" id="ML996687">
    <property type="protein sequence ID" value="KAF2405628.1"/>
    <property type="molecule type" value="Genomic_DNA"/>
</dbReference>
<evidence type="ECO:0000256" key="1">
    <source>
        <dbReference type="ARBA" id="ARBA00000971"/>
    </source>
</evidence>
<keyword evidence="3 4" id="KW-0413">Isomerase</keyword>
<comment type="similarity">
    <text evidence="4">Belongs to the cyclophilin-type PPIase family.</text>
</comment>
<evidence type="ECO:0000256" key="5">
    <source>
        <dbReference type="SAM" id="MobiDB-lite"/>
    </source>
</evidence>
<dbReference type="GO" id="GO:0003755">
    <property type="term" value="F:peptidyl-prolyl cis-trans isomerase activity"/>
    <property type="evidence" value="ECO:0007669"/>
    <property type="project" value="UniProtKB-UniRule"/>
</dbReference>
<dbReference type="InterPro" id="IPR029000">
    <property type="entry name" value="Cyclophilin-like_dom_sf"/>
</dbReference>
<evidence type="ECO:0000313" key="7">
    <source>
        <dbReference type="EMBL" id="KAF2405628.1"/>
    </source>
</evidence>
<dbReference type="PANTHER" id="PTHR11071:SF561">
    <property type="entry name" value="PEPTIDYL-PROLYL CIS-TRANS ISOMERASE D-RELATED"/>
    <property type="match status" value="1"/>
</dbReference>
<comment type="catalytic activity">
    <reaction evidence="1 4">
        <text>[protein]-peptidylproline (omega=180) = [protein]-peptidylproline (omega=0)</text>
        <dbReference type="Rhea" id="RHEA:16237"/>
        <dbReference type="Rhea" id="RHEA-COMP:10747"/>
        <dbReference type="Rhea" id="RHEA-COMP:10748"/>
        <dbReference type="ChEBI" id="CHEBI:83833"/>
        <dbReference type="ChEBI" id="CHEBI:83834"/>
        <dbReference type="EC" id="5.2.1.8"/>
    </reaction>
</comment>
<feature type="domain" description="PPIase cyclophilin-type" evidence="6">
    <location>
        <begin position="40"/>
        <end position="197"/>
    </location>
</feature>
<evidence type="ECO:0000313" key="8">
    <source>
        <dbReference type="Proteomes" id="UP000799640"/>
    </source>
</evidence>
<dbReference type="Proteomes" id="UP000799640">
    <property type="component" value="Unassembled WGS sequence"/>
</dbReference>
<sequence length="209" mass="22666">MASVSRIYVALFAALAIAFAFFVQSAEAAGKGPRITHKVFFDIEHGGKPMGRVVMGLYGKTVPKTVENFRALSTGEKGFGYEGSSFHRVIQDFMIQGGDFTSGDGRGGKSIYGDKFPDENFKLKHTKKGLLSMANAGQDTNGSQFFITTAITSWLDGRHVVFGEVLEGYDIVDKLQRVPKGPSDKPNEPVTIVKSGELPVPEEGIRGEL</sequence>
<comment type="function">
    <text evidence="4">PPIases accelerate the folding of proteins. It catalyzes the cis-trans isomerization of proline imidic peptide bonds in oligopeptides.</text>
</comment>
<dbReference type="Gene3D" id="2.40.100.10">
    <property type="entry name" value="Cyclophilin-like"/>
    <property type="match status" value="1"/>
</dbReference>
<dbReference type="GO" id="GO:0006457">
    <property type="term" value="P:protein folding"/>
    <property type="evidence" value="ECO:0007669"/>
    <property type="project" value="InterPro"/>
</dbReference>
<dbReference type="PANTHER" id="PTHR11071">
    <property type="entry name" value="PEPTIDYL-PROLYL CIS-TRANS ISOMERASE"/>
    <property type="match status" value="1"/>
</dbReference>
<protein>
    <recommendedName>
        <fullName evidence="4">Peptidyl-prolyl cis-trans isomerase</fullName>
        <shortName evidence="4">PPIase</shortName>
        <ecNumber evidence="4">5.2.1.8</ecNumber>
    </recommendedName>
</protein>
<dbReference type="InterPro" id="IPR020892">
    <property type="entry name" value="Cyclophilin-type_PPIase_CS"/>
</dbReference>
<accession>A0A6G1IBF4</accession>
<dbReference type="PROSITE" id="PS00170">
    <property type="entry name" value="CSA_PPIASE_1"/>
    <property type="match status" value="1"/>
</dbReference>
<organism evidence="7 8">
    <name type="scientific">Trichodelitschia bisporula</name>
    <dbReference type="NCBI Taxonomy" id="703511"/>
    <lineage>
        <taxon>Eukaryota</taxon>
        <taxon>Fungi</taxon>
        <taxon>Dikarya</taxon>
        <taxon>Ascomycota</taxon>
        <taxon>Pezizomycotina</taxon>
        <taxon>Dothideomycetes</taxon>
        <taxon>Dothideomycetes incertae sedis</taxon>
        <taxon>Phaeotrichales</taxon>
        <taxon>Phaeotrichaceae</taxon>
        <taxon>Trichodelitschia</taxon>
    </lineage>
</organism>
<feature type="chain" id="PRO_5026374135" description="Peptidyl-prolyl cis-trans isomerase" evidence="4">
    <location>
        <begin position="29"/>
        <end position="209"/>
    </location>
</feature>
<dbReference type="PRINTS" id="PR00153">
    <property type="entry name" value="CSAPPISMRASE"/>
</dbReference>
<dbReference type="OrthoDB" id="193499at2759"/>
<evidence type="ECO:0000256" key="4">
    <source>
        <dbReference type="RuleBase" id="RU363019"/>
    </source>
</evidence>
<feature type="region of interest" description="Disordered" evidence="5">
    <location>
        <begin position="179"/>
        <end position="209"/>
    </location>
</feature>
<dbReference type="PROSITE" id="PS50072">
    <property type="entry name" value="CSA_PPIASE_2"/>
    <property type="match status" value="1"/>
</dbReference>
<dbReference type="EC" id="5.2.1.8" evidence="4"/>